<sequence>MIVLDGKCYRARNNGDVTHAEDERGVPFASVCHFHPHRFEECEKMDTINAAGWHMHFLSEDEKNGGHVFDISLTSGNASFCKITSLEIRIPNSLAFDTYELKSASKEEIKSVEQGKNA</sequence>
<keyword evidence="7" id="KW-0005">Acetoin biosynthesis</keyword>
<dbReference type="SUPFAM" id="SSF117856">
    <property type="entry name" value="AF0104/ALDC/Ptd012-like"/>
    <property type="match status" value="1"/>
</dbReference>
<dbReference type="EMBL" id="FRBC01000018">
    <property type="protein sequence ID" value="SHK80824.1"/>
    <property type="molecule type" value="Genomic_DNA"/>
</dbReference>
<comment type="similarity">
    <text evidence="3">Belongs to the alpha-acetolactate decarboxylase family.</text>
</comment>
<evidence type="ECO:0000313" key="10">
    <source>
        <dbReference type="Proteomes" id="UP000184263"/>
    </source>
</evidence>
<dbReference type="AlphaFoldDB" id="A0A1M6VHK7"/>
<evidence type="ECO:0000256" key="6">
    <source>
        <dbReference type="ARBA" id="ARBA00022793"/>
    </source>
</evidence>
<proteinExistence type="inferred from homology"/>
<keyword evidence="8" id="KW-0456">Lyase</keyword>
<dbReference type="EC" id="4.1.1.5" evidence="4"/>
<gene>
    <name evidence="9" type="ORF">SAMN05216582_11867</name>
</gene>
<evidence type="ECO:0000256" key="5">
    <source>
        <dbReference type="ARBA" id="ARBA00020164"/>
    </source>
</evidence>
<accession>A0A1M6VHK7</accession>
<evidence type="ECO:0000256" key="8">
    <source>
        <dbReference type="ARBA" id="ARBA00023239"/>
    </source>
</evidence>
<evidence type="ECO:0000256" key="4">
    <source>
        <dbReference type="ARBA" id="ARBA00013204"/>
    </source>
</evidence>
<evidence type="ECO:0000256" key="2">
    <source>
        <dbReference type="ARBA" id="ARBA00005170"/>
    </source>
</evidence>
<dbReference type="PANTHER" id="PTHR35524">
    <property type="entry name" value="ALPHA-ACETOLACTATE DECARBOXYLASE"/>
    <property type="match status" value="1"/>
</dbReference>
<protein>
    <recommendedName>
        <fullName evidence="5">Alpha-acetolactate decarboxylase</fullName>
        <ecNumber evidence="4">4.1.1.5</ecNumber>
    </recommendedName>
</protein>
<name>A0A1M6VHK7_SELRU</name>
<dbReference type="GO" id="GO:0047605">
    <property type="term" value="F:acetolactate decarboxylase activity"/>
    <property type="evidence" value="ECO:0007669"/>
    <property type="project" value="UniProtKB-EC"/>
</dbReference>
<comment type="pathway">
    <text evidence="2">Polyol metabolism; (R,R)-butane-2,3-diol biosynthesis; (R,R)-butane-2,3-diol from pyruvate: step 2/3.</text>
</comment>
<keyword evidence="6" id="KW-0210">Decarboxylase</keyword>
<dbReference type="GO" id="GO:0045151">
    <property type="term" value="P:acetoin biosynthetic process"/>
    <property type="evidence" value="ECO:0007669"/>
    <property type="project" value="UniProtKB-KW"/>
</dbReference>
<evidence type="ECO:0000256" key="7">
    <source>
        <dbReference type="ARBA" id="ARBA00023061"/>
    </source>
</evidence>
<evidence type="ECO:0000256" key="1">
    <source>
        <dbReference type="ARBA" id="ARBA00001784"/>
    </source>
</evidence>
<comment type="catalytic activity">
    <reaction evidence="1">
        <text>(2S)-2-acetolactate + H(+) = (R)-acetoin + CO2</text>
        <dbReference type="Rhea" id="RHEA:21580"/>
        <dbReference type="ChEBI" id="CHEBI:15378"/>
        <dbReference type="ChEBI" id="CHEBI:15686"/>
        <dbReference type="ChEBI" id="CHEBI:16526"/>
        <dbReference type="ChEBI" id="CHEBI:58476"/>
        <dbReference type="EC" id="4.1.1.5"/>
    </reaction>
</comment>
<dbReference type="InterPro" id="IPR005128">
    <property type="entry name" value="Acetolactate_a_deCO2ase"/>
</dbReference>
<dbReference type="Proteomes" id="UP000184263">
    <property type="component" value="Unassembled WGS sequence"/>
</dbReference>
<organism evidence="9 10">
    <name type="scientific">Selenomonas ruminantium</name>
    <dbReference type="NCBI Taxonomy" id="971"/>
    <lineage>
        <taxon>Bacteria</taxon>
        <taxon>Bacillati</taxon>
        <taxon>Bacillota</taxon>
        <taxon>Negativicutes</taxon>
        <taxon>Selenomonadales</taxon>
        <taxon>Selenomonadaceae</taxon>
        <taxon>Selenomonas</taxon>
    </lineage>
</organism>
<dbReference type="Gene3D" id="3.30.1330.80">
    <property type="entry name" value="Hypothetical protein, similar to alpha- acetolactate decarboxylase, domain 2"/>
    <property type="match status" value="1"/>
</dbReference>
<dbReference type="PANTHER" id="PTHR35524:SF1">
    <property type="entry name" value="ALPHA-ACETOLACTATE DECARBOXYLASE"/>
    <property type="match status" value="1"/>
</dbReference>
<reference evidence="9 10" key="1">
    <citation type="submission" date="2016-11" db="EMBL/GenBank/DDBJ databases">
        <authorList>
            <person name="Jaros S."/>
            <person name="Januszkiewicz K."/>
            <person name="Wedrychowicz H."/>
        </authorList>
    </citation>
    <scope>NUCLEOTIDE SEQUENCE [LARGE SCALE GENOMIC DNA]</scope>
    <source>
        <strain evidence="9 10">HD4</strain>
    </source>
</reference>
<dbReference type="Pfam" id="PF03306">
    <property type="entry name" value="AAL_decarboxy"/>
    <property type="match status" value="1"/>
</dbReference>
<evidence type="ECO:0000313" key="9">
    <source>
        <dbReference type="EMBL" id="SHK80824.1"/>
    </source>
</evidence>
<evidence type="ECO:0000256" key="3">
    <source>
        <dbReference type="ARBA" id="ARBA00007106"/>
    </source>
</evidence>
<dbReference type="UniPathway" id="UPA00626">
    <property type="reaction ID" value="UER00678"/>
</dbReference>